<feature type="transmembrane region" description="Helical" evidence="2">
    <location>
        <begin position="42"/>
        <end position="62"/>
    </location>
</feature>
<sequence>MTLAAILMPLLALCVVARGIGFLPLLGLVAAAAMLVDGHTPLQQAGAAMAVVFAIGPVLFLLRYQHDAARERTGSAIPFFALGLMVLLLLACTRAGVAVFPASLCVVVAGLVSVICRQSMVWQWAGLLTCVEGVLLCGVQAFQPSVVGVAGLAGAVVAVLGGMCIHRIMPRVVPLRPPSARKKSSPDSPEKNGDAA</sequence>
<reference evidence="3 4" key="1">
    <citation type="submission" date="2016-05" db="EMBL/GenBank/DDBJ databases">
        <title>Genome sequencing of Acetobacter pasteurianus strain SRCM100623.</title>
        <authorList>
            <person name="Song Y.R."/>
        </authorList>
    </citation>
    <scope>NUCLEOTIDE SEQUENCE [LARGE SCALE GENOMIC DNA]</scope>
    <source>
        <strain evidence="3 4">SRCM100623</strain>
    </source>
</reference>
<comment type="caution">
    <text evidence="3">The sequence shown here is derived from an EMBL/GenBank/DDBJ whole genome shotgun (WGS) entry which is preliminary data.</text>
</comment>
<feature type="transmembrane region" description="Helical" evidence="2">
    <location>
        <begin position="122"/>
        <end position="142"/>
    </location>
</feature>
<dbReference type="Proteomes" id="UP000093796">
    <property type="component" value="Unassembled WGS sequence"/>
</dbReference>
<feature type="transmembrane region" description="Helical" evidence="2">
    <location>
        <begin position="74"/>
        <end position="91"/>
    </location>
</feature>
<feature type="transmembrane region" description="Helical" evidence="2">
    <location>
        <begin position="148"/>
        <end position="169"/>
    </location>
</feature>
<dbReference type="EMBL" id="LYUD01000099">
    <property type="protein sequence ID" value="OAZ72683.1"/>
    <property type="molecule type" value="Genomic_DNA"/>
</dbReference>
<proteinExistence type="predicted"/>
<keyword evidence="2" id="KW-0472">Membrane</keyword>
<feature type="region of interest" description="Disordered" evidence="1">
    <location>
        <begin position="176"/>
        <end position="196"/>
    </location>
</feature>
<name>A0A1A0DBP4_ACEPA</name>
<feature type="compositionally biased region" description="Basic and acidic residues" evidence="1">
    <location>
        <begin position="184"/>
        <end position="196"/>
    </location>
</feature>
<protein>
    <submittedName>
        <fullName evidence="3">Uncharacterized protein</fullName>
    </submittedName>
</protein>
<evidence type="ECO:0000313" key="4">
    <source>
        <dbReference type="Proteomes" id="UP000093796"/>
    </source>
</evidence>
<dbReference type="AlphaFoldDB" id="A0A1A0DBP4"/>
<feature type="transmembrane region" description="Helical" evidence="2">
    <location>
        <begin position="97"/>
        <end position="115"/>
    </location>
</feature>
<evidence type="ECO:0000313" key="3">
    <source>
        <dbReference type="EMBL" id="OAZ72683.1"/>
    </source>
</evidence>
<dbReference type="PATRIC" id="fig|438.15.peg.1398"/>
<gene>
    <name evidence="3" type="ORF">SRCM100623_01225</name>
</gene>
<organism evidence="3 4">
    <name type="scientific">Acetobacter pasteurianus</name>
    <name type="common">Acetobacter turbidans</name>
    <dbReference type="NCBI Taxonomy" id="438"/>
    <lineage>
        <taxon>Bacteria</taxon>
        <taxon>Pseudomonadati</taxon>
        <taxon>Pseudomonadota</taxon>
        <taxon>Alphaproteobacteria</taxon>
        <taxon>Acetobacterales</taxon>
        <taxon>Acetobacteraceae</taxon>
        <taxon>Acetobacter</taxon>
    </lineage>
</organism>
<dbReference type="RefSeq" id="WP_003628354.1">
    <property type="nucleotide sequence ID" value="NZ_LYUD01000099.1"/>
</dbReference>
<evidence type="ECO:0000256" key="2">
    <source>
        <dbReference type="SAM" id="Phobius"/>
    </source>
</evidence>
<dbReference type="OrthoDB" id="7219331at2"/>
<evidence type="ECO:0000256" key="1">
    <source>
        <dbReference type="SAM" id="MobiDB-lite"/>
    </source>
</evidence>
<keyword evidence="2" id="KW-0812">Transmembrane</keyword>
<keyword evidence="2" id="KW-1133">Transmembrane helix</keyword>
<accession>A0A1A0DBP4</accession>